<dbReference type="Gene3D" id="3.40.50.720">
    <property type="entry name" value="NAD(P)-binding Rossmann-like Domain"/>
    <property type="match status" value="1"/>
</dbReference>
<dbReference type="EMBL" id="ML122309">
    <property type="protein sequence ID" value="RPD54201.1"/>
    <property type="molecule type" value="Genomic_DNA"/>
</dbReference>
<dbReference type="Proteomes" id="UP000313359">
    <property type="component" value="Unassembled WGS sequence"/>
</dbReference>
<accession>A0A5C2RSP6</accession>
<dbReference type="InterPro" id="IPR036291">
    <property type="entry name" value="NAD(P)-bd_dom_sf"/>
</dbReference>
<evidence type="ECO:0000256" key="2">
    <source>
        <dbReference type="ARBA" id="ARBA00022857"/>
    </source>
</evidence>
<dbReference type="AlphaFoldDB" id="A0A5C2RSP6"/>
<dbReference type="CDD" id="cd05325">
    <property type="entry name" value="carb_red_sniffer_like_SDR_c"/>
    <property type="match status" value="1"/>
</dbReference>
<dbReference type="PANTHER" id="PTHR43544">
    <property type="entry name" value="SHORT-CHAIN DEHYDROGENASE/REDUCTASE"/>
    <property type="match status" value="1"/>
</dbReference>
<dbReference type="PANTHER" id="PTHR43544:SF7">
    <property type="entry name" value="NADB-LER2"/>
    <property type="match status" value="1"/>
</dbReference>
<dbReference type="InterPro" id="IPR051468">
    <property type="entry name" value="Fungal_SecMetab_SDRs"/>
</dbReference>
<dbReference type="PRINTS" id="PR00080">
    <property type="entry name" value="SDRFAMILY"/>
</dbReference>
<dbReference type="SUPFAM" id="SSF51735">
    <property type="entry name" value="NAD(P)-binding Rossmann-fold domains"/>
    <property type="match status" value="1"/>
</dbReference>
<evidence type="ECO:0000256" key="3">
    <source>
        <dbReference type="ARBA" id="ARBA00023002"/>
    </source>
</evidence>
<dbReference type="STRING" id="1328759.A0A5C2RSP6"/>
<evidence type="ECO:0000313" key="6">
    <source>
        <dbReference type="EMBL" id="RPD54201.1"/>
    </source>
</evidence>
<feature type="domain" description="Ketoreductase" evidence="5">
    <location>
        <begin position="5"/>
        <end position="173"/>
    </location>
</feature>
<protein>
    <submittedName>
        <fullName evidence="6">NAD-P-binding protein</fullName>
    </submittedName>
</protein>
<keyword evidence="2" id="KW-0521">NADP</keyword>
<comment type="similarity">
    <text evidence="1 4">Belongs to the short-chain dehydrogenases/reductases (SDR) family.</text>
</comment>
<gene>
    <name evidence="6" type="ORF">L227DRAFT_556720</name>
</gene>
<dbReference type="InterPro" id="IPR057326">
    <property type="entry name" value="KR_dom"/>
</dbReference>
<reference evidence="6" key="1">
    <citation type="journal article" date="2018" name="Genome Biol. Evol.">
        <title>Genomics and development of Lentinus tigrinus, a white-rot wood-decaying mushroom with dimorphic fruiting bodies.</title>
        <authorList>
            <person name="Wu B."/>
            <person name="Xu Z."/>
            <person name="Knudson A."/>
            <person name="Carlson A."/>
            <person name="Chen N."/>
            <person name="Kovaka S."/>
            <person name="LaButti K."/>
            <person name="Lipzen A."/>
            <person name="Pennachio C."/>
            <person name="Riley R."/>
            <person name="Schakwitz W."/>
            <person name="Umezawa K."/>
            <person name="Ohm R.A."/>
            <person name="Grigoriev I.V."/>
            <person name="Nagy L.G."/>
            <person name="Gibbons J."/>
            <person name="Hibbett D."/>
        </authorList>
    </citation>
    <scope>NUCLEOTIDE SEQUENCE [LARGE SCALE GENOMIC DNA]</scope>
    <source>
        <strain evidence="6">ALCF2SS1-6</strain>
    </source>
</reference>
<dbReference type="SMART" id="SM00822">
    <property type="entry name" value="PKS_KR"/>
    <property type="match status" value="1"/>
</dbReference>
<sequence length="241" mass="25304">MTQEYVWLITGANRGIGLEMVKQLLQTPSNTVIAACRSPTKATELQELVEHVSGGKLHVVALDVTSKESVHQAAEDVARILGGRGIDYLVNNAGILPGGLDTAFTMDVEVMQEAFATNVAGTAYVTQAFIGAVEKSAKKTVVNVSSTFGGIGADQGVRAGVAASYAISKAGLNMLTYKEAKEKPDIVAIAICPGWVQTDMGGENAMYPVSVSVSGVVKTVLALQPSDSGKFLNFEGEIIPW</sequence>
<keyword evidence="7" id="KW-1185">Reference proteome</keyword>
<evidence type="ECO:0000313" key="7">
    <source>
        <dbReference type="Proteomes" id="UP000313359"/>
    </source>
</evidence>
<dbReference type="OrthoDB" id="9876299at2759"/>
<dbReference type="GO" id="GO:0016491">
    <property type="term" value="F:oxidoreductase activity"/>
    <property type="evidence" value="ECO:0007669"/>
    <property type="project" value="UniProtKB-KW"/>
</dbReference>
<dbReference type="InterPro" id="IPR002347">
    <property type="entry name" value="SDR_fam"/>
</dbReference>
<evidence type="ECO:0000259" key="5">
    <source>
        <dbReference type="SMART" id="SM00822"/>
    </source>
</evidence>
<organism evidence="6 7">
    <name type="scientific">Lentinus tigrinus ALCF2SS1-6</name>
    <dbReference type="NCBI Taxonomy" id="1328759"/>
    <lineage>
        <taxon>Eukaryota</taxon>
        <taxon>Fungi</taxon>
        <taxon>Dikarya</taxon>
        <taxon>Basidiomycota</taxon>
        <taxon>Agaricomycotina</taxon>
        <taxon>Agaricomycetes</taxon>
        <taxon>Polyporales</taxon>
        <taxon>Polyporaceae</taxon>
        <taxon>Lentinus</taxon>
    </lineage>
</organism>
<name>A0A5C2RSP6_9APHY</name>
<dbReference type="Pfam" id="PF00106">
    <property type="entry name" value="adh_short"/>
    <property type="match status" value="1"/>
</dbReference>
<proteinExistence type="inferred from homology"/>
<evidence type="ECO:0000256" key="4">
    <source>
        <dbReference type="RuleBase" id="RU000363"/>
    </source>
</evidence>
<dbReference type="PRINTS" id="PR00081">
    <property type="entry name" value="GDHRDH"/>
</dbReference>
<keyword evidence="3" id="KW-0560">Oxidoreductase</keyword>
<evidence type="ECO:0000256" key="1">
    <source>
        <dbReference type="ARBA" id="ARBA00006484"/>
    </source>
</evidence>
<dbReference type="GO" id="GO:0005737">
    <property type="term" value="C:cytoplasm"/>
    <property type="evidence" value="ECO:0007669"/>
    <property type="project" value="TreeGrafter"/>
</dbReference>